<dbReference type="SUPFAM" id="SSF64268">
    <property type="entry name" value="PX domain"/>
    <property type="match status" value="1"/>
</dbReference>
<dbReference type="OrthoDB" id="10249545at2759"/>
<dbReference type="AlphaFoldDB" id="A0A132NVC3"/>
<evidence type="ECO:0000313" key="2">
    <source>
        <dbReference type="EMBL" id="KWX13652.1"/>
    </source>
</evidence>
<dbReference type="Proteomes" id="UP000070089">
    <property type="component" value="Unassembled WGS sequence"/>
</dbReference>
<reference evidence="2 3" key="1">
    <citation type="journal article" date="2015" name="Mol. Biochem. Parasitol.">
        <title>Identification of polymorphic genes for use in assemblage B genotyping assays through comparative genomics of multiple assemblage B Giardia duodenalis isolates.</title>
        <authorList>
            <person name="Wielinga C."/>
            <person name="Thompson R.C."/>
            <person name="Monis P."/>
            <person name="Ryan U."/>
        </authorList>
    </citation>
    <scope>NUCLEOTIDE SEQUENCE [LARGE SCALE GENOMIC DNA]</scope>
    <source>
        <strain evidence="2 3">BAH15c1</strain>
    </source>
</reference>
<proteinExistence type="predicted"/>
<feature type="domain" description="PX" evidence="1">
    <location>
        <begin position="68"/>
        <end position="181"/>
    </location>
</feature>
<organism evidence="2 3">
    <name type="scientific">Giardia duodenalis assemblage B</name>
    <dbReference type="NCBI Taxonomy" id="1394984"/>
    <lineage>
        <taxon>Eukaryota</taxon>
        <taxon>Metamonada</taxon>
        <taxon>Diplomonadida</taxon>
        <taxon>Hexamitidae</taxon>
        <taxon>Giardiinae</taxon>
        <taxon>Giardia</taxon>
    </lineage>
</organism>
<protein>
    <submittedName>
        <fullName evidence="2">Putative PX domain protein</fullName>
    </submittedName>
</protein>
<dbReference type="InterPro" id="IPR001683">
    <property type="entry name" value="PX_dom"/>
</dbReference>
<dbReference type="Pfam" id="PF00787">
    <property type="entry name" value="PX"/>
    <property type="match status" value="1"/>
</dbReference>
<dbReference type="CDD" id="cd06093">
    <property type="entry name" value="PX_domain"/>
    <property type="match status" value="1"/>
</dbReference>
<gene>
    <name evidence="2" type="ORF">QR46_2350</name>
</gene>
<evidence type="ECO:0000313" key="3">
    <source>
        <dbReference type="Proteomes" id="UP000070089"/>
    </source>
</evidence>
<accession>A0A132NVC3</accession>
<dbReference type="EMBL" id="JXTI01000061">
    <property type="protein sequence ID" value="KWX13652.1"/>
    <property type="molecule type" value="Genomic_DNA"/>
</dbReference>
<evidence type="ECO:0000259" key="1">
    <source>
        <dbReference type="PROSITE" id="PS50195"/>
    </source>
</evidence>
<name>A0A132NVC3_GIAIN</name>
<dbReference type="VEuPathDB" id="GiardiaDB:QR46_2350"/>
<dbReference type="PROSITE" id="PS50195">
    <property type="entry name" value="PX"/>
    <property type="match status" value="1"/>
</dbReference>
<dbReference type="InterPro" id="IPR036871">
    <property type="entry name" value="PX_dom_sf"/>
</dbReference>
<sequence>MTYSISSAYYPTAVGGNPVSSMQILLEDAIHTENYTGVVTPARLRNEGDCVTETPVINEPKESSDDPAPLSVCESYAVCSNGGSHPFIVYDLLIPRKKHHIHLSKRFSTIKHLHTELLQEGLGRLPPLPRDRPWSLGGNRKDFIEERVKEINHYFHGLLSNKGVINSNAFKYFLSENDSSVPLEGYVLK</sequence>
<dbReference type="Gene3D" id="3.30.1520.10">
    <property type="entry name" value="Phox-like domain"/>
    <property type="match status" value="1"/>
</dbReference>
<dbReference type="GO" id="GO:0035091">
    <property type="term" value="F:phosphatidylinositol binding"/>
    <property type="evidence" value="ECO:0007669"/>
    <property type="project" value="InterPro"/>
</dbReference>
<comment type="caution">
    <text evidence="2">The sequence shown here is derived from an EMBL/GenBank/DDBJ whole genome shotgun (WGS) entry which is preliminary data.</text>
</comment>